<dbReference type="KEGG" id="mgik:GO620_002645"/>
<dbReference type="PANTHER" id="PTHR36318">
    <property type="entry name" value="OS06G0581300 PROTEIN"/>
    <property type="match status" value="1"/>
</dbReference>
<name>A0A6I4HUN2_9SPHI</name>
<dbReference type="RefSeq" id="WP_157522295.1">
    <property type="nucleotide sequence ID" value="NZ_CP066775.1"/>
</dbReference>
<evidence type="ECO:0000313" key="1">
    <source>
        <dbReference type="EMBL" id="QQL50374.1"/>
    </source>
</evidence>
<accession>A0A6I4HUN2</accession>
<sequence>MISFLKVLFSLVFVWVCYVVISTSLEHNLFKEWNSLGTAWMHVTLWDFYANILIIYLWICYNEKSWVLKILWLVLVFCLGSIATCGYVLIQLFKLKPNQGIKELLLRND</sequence>
<dbReference type="Proteomes" id="UP000429232">
    <property type="component" value="Chromosome"/>
</dbReference>
<gene>
    <name evidence="1" type="ORF">GO620_002645</name>
</gene>
<dbReference type="Pfam" id="PF07343">
    <property type="entry name" value="DUF1475"/>
    <property type="match status" value="1"/>
</dbReference>
<dbReference type="EMBL" id="CP066775">
    <property type="protein sequence ID" value="QQL50374.1"/>
    <property type="molecule type" value="Genomic_DNA"/>
</dbReference>
<keyword evidence="2" id="KW-1185">Reference proteome</keyword>
<dbReference type="AlphaFoldDB" id="A0A6I4HUN2"/>
<reference evidence="1 2" key="1">
    <citation type="submission" date="2020-12" db="EMBL/GenBank/DDBJ databases">
        <title>HMF7856_wgs.fasta genome submission.</title>
        <authorList>
            <person name="Kang H."/>
            <person name="Kim H."/>
            <person name="Joh K."/>
        </authorList>
    </citation>
    <scope>NUCLEOTIDE SEQUENCE [LARGE SCALE GENOMIC DNA]</scope>
    <source>
        <strain evidence="1 2">HMF7856</strain>
    </source>
</reference>
<proteinExistence type="predicted"/>
<dbReference type="InterPro" id="IPR009943">
    <property type="entry name" value="DUF1475"/>
</dbReference>
<dbReference type="PANTHER" id="PTHR36318:SF3">
    <property type="entry name" value="OS06G0581300 PROTEIN"/>
    <property type="match status" value="1"/>
</dbReference>
<protein>
    <submittedName>
        <fullName evidence="1">DUF1475 family protein</fullName>
    </submittedName>
</protein>
<evidence type="ECO:0000313" key="2">
    <source>
        <dbReference type="Proteomes" id="UP000429232"/>
    </source>
</evidence>
<organism evidence="1 2">
    <name type="scientific">Mucilaginibacter ginkgonis</name>
    <dbReference type="NCBI Taxonomy" id="2682091"/>
    <lineage>
        <taxon>Bacteria</taxon>
        <taxon>Pseudomonadati</taxon>
        <taxon>Bacteroidota</taxon>
        <taxon>Sphingobacteriia</taxon>
        <taxon>Sphingobacteriales</taxon>
        <taxon>Sphingobacteriaceae</taxon>
        <taxon>Mucilaginibacter</taxon>
    </lineage>
</organism>